<dbReference type="EMBL" id="JAGJCF010000010">
    <property type="protein sequence ID" value="MBP0616764.1"/>
    <property type="molecule type" value="Genomic_DNA"/>
</dbReference>
<dbReference type="PROSITE" id="PS50889">
    <property type="entry name" value="S4"/>
    <property type="match status" value="1"/>
</dbReference>
<evidence type="ECO:0000313" key="5">
    <source>
        <dbReference type="Proteomes" id="UP000678276"/>
    </source>
</evidence>
<dbReference type="Gene3D" id="3.10.290.10">
    <property type="entry name" value="RNA-binding S4 domain"/>
    <property type="match status" value="1"/>
</dbReference>
<dbReference type="InterPro" id="IPR002942">
    <property type="entry name" value="S4_RNA-bd"/>
</dbReference>
<dbReference type="Pfam" id="PF01479">
    <property type="entry name" value="S4"/>
    <property type="match status" value="1"/>
</dbReference>
<dbReference type="InterPro" id="IPR036986">
    <property type="entry name" value="S4_RNA-bd_sf"/>
</dbReference>
<reference evidence="4 5" key="1">
    <citation type="submission" date="2021-04" db="EMBL/GenBank/DDBJ databases">
        <title>Whole genome sequence of Jiella sp. KSK16Y-1.</title>
        <authorList>
            <person name="Tuo L."/>
        </authorList>
    </citation>
    <scope>NUCLEOTIDE SEQUENCE [LARGE SCALE GENOMIC DNA]</scope>
    <source>
        <strain evidence="4 5">KSK16Y-1</strain>
    </source>
</reference>
<name>A0ABS4BJ19_9HYPH</name>
<evidence type="ECO:0000259" key="3">
    <source>
        <dbReference type="SMART" id="SM00363"/>
    </source>
</evidence>
<evidence type="ECO:0000256" key="2">
    <source>
        <dbReference type="SAM" id="MobiDB-lite"/>
    </source>
</evidence>
<evidence type="ECO:0000256" key="1">
    <source>
        <dbReference type="PROSITE-ProRule" id="PRU00182"/>
    </source>
</evidence>
<keyword evidence="5" id="KW-1185">Reference proteome</keyword>
<dbReference type="CDD" id="cd00165">
    <property type="entry name" value="S4"/>
    <property type="match status" value="1"/>
</dbReference>
<keyword evidence="1" id="KW-0694">RNA-binding</keyword>
<sequence length="149" mass="15663">MAADENEPGAGGPVGGAGSQRLDKWLFFTRIVKSRTLAQKLVSSGGVRVNRDKITNPARQLRVGDTLTISYANAVRVLKVLGPGARRGPASEAVLLYEDLAPPDADRRAGASGDDKVSARRPDAPEAGNPRPSKKDRRALARLKGGGPA</sequence>
<evidence type="ECO:0000313" key="4">
    <source>
        <dbReference type="EMBL" id="MBP0616764.1"/>
    </source>
</evidence>
<feature type="compositionally biased region" description="Basic residues" evidence="2">
    <location>
        <begin position="132"/>
        <end position="141"/>
    </location>
</feature>
<protein>
    <submittedName>
        <fullName evidence="4">RNA-binding S4 domain-containing protein</fullName>
    </submittedName>
</protein>
<accession>A0ABS4BJ19</accession>
<organism evidence="4 5">
    <name type="scientific">Jiella mangrovi</name>
    <dbReference type="NCBI Taxonomy" id="2821407"/>
    <lineage>
        <taxon>Bacteria</taxon>
        <taxon>Pseudomonadati</taxon>
        <taxon>Pseudomonadota</taxon>
        <taxon>Alphaproteobacteria</taxon>
        <taxon>Hyphomicrobiales</taxon>
        <taxon>Aurantimonadaceae</taxon>
        <taxon>Jiella</taxon>
    </lineage>
</organism>
<dbReference type="RefSeq" id="WP_209595253.1">
    <property type="nucleotide sequence ID" value="NZ_JAGJCF010000010.1"/>
</dbReference>
<feature type="region of interest" description="Disordered" evidence="2">
    <location>
        <begin position="101"/>
        <end position="149"/>
    </location>
</feature>
<dbReference type="Proteomes" id="UP000678276">
    <property type="component" value="Unassembled WGS sequence"/>
</dbReference>
<feature type="domain" description="RNA-binding S4" evidence="3">
    <location>
        <begin position="20"/>
        <end position="83"/>
    </location>
</feature>
<feature type="compositionally biased region" description="Basic and acidic residues" evidence="2">
    <location>
        <begin position="104"/>
        <end position="124"/>
    </location>
</feature>
<comment type="caution">
    <text evidence="4">The sequence shown here is derived from an EMBL/GenBank/DDBJ whole genome shotgun (WGS) entry which is preliminary data.</text>
</comment>
<dbReference type="SMART" id="SM00363">
    <property type="entry name" value="S4"/>
    <property type="match status" value="1"/>
</dbReference>
<proteinExistence type="predicted"/>
<gene>
    <name evidence="4" type="ORF">J6595_14335</name>
</gene>
<dbReference type="SUPFAM" id="SSF55174">
    <property type="entry name" value="Alpha-L RNA-binding motif"/>
    <property type="match status" value="1"/>
</dbReference>